<dbReference type="PANTHER" id="PTHR30069">
    <property type="entry name" value="TONB-DEPENDENT OUTER MEMBRANE RECEPTOR"/>
    <property type="match status" value="1"/>
</dbReference>
<feature type="chain" id="PRO_5011671094" evidence="7">
    <location>
        <begin position="27"/>
        <end position="1135"/>
    </location>
</feature>
<dbReference type="InterPro" id="IPR012910">
    <property type="entry name" value="Plug_dom"/>
</dbReference>
<dbReference type="Gene3D" id="2.170.130.10">
    <property type="entry name" value="TonB-dependent receptor, plug domain"/>
    <property type="match status" value="1"/>
</dbReference>
<sequence>MKRLNLSRVLLLLLFLVGVGAWPALAQTLTSATITGIVTDTSGALVPKASVKATQTETGAVNTTTSNGAGEYRFPFLNPGSYLLTAESDSLSAKPVRLQLAVGQERSVTLRLGISSVQQSVEVTDTATLLQTENANNVTSYSKEYVENTPVNGGDITNIAFSTPGIRLNVGGGNTNFNVNGLPFSSVLFTVNGADIVEPYNLNNKSGSSNNTLGANDVSEASVITNAYSAQYGREAGAQVNYISKSGANQFHGNLVENYNSQIFNANDYFNNQSGTPRGRAVANQYAASLGGPVYIPHWVDLRDKLTFFVNTEGLRYALPTTGVVSLPTTAFQQYVLANVPASALPYYQQLFKVYNGAPGLSRAVNVTNGSGQLQDGTGNQGCGNKGFSGTVVPGGSGAIFGGTTGLPCAVAFRTTASSLNTEYYVDGRVDWNINTKHKLYFHISRDYGVQASSTSPLNPVFNQVSPQPWVIPQVNYTYVITPKIVNNFILNGNYYSAVTGPTDFAAAQTLLPLAFSFSDGGAGNNGLQTASTSVPNGRLGQQLGIIDDFSWERGRHTLQFGVNNRNNRISSTANKSGSVIGTYAFGSLADFASGSIVDSKNLNSFTQGFPVLPSVHIRVDSLGFYGQDEWKLRDNLSVTFGARFEYQGNPSCKENCYSRANTVFLGSGYSNSAATPYNATLQTGINKDFQQFEGVITEPRFGFAYSPFGKGKTVVRGGIGLFANTIAASITASVFGNAPYKFTPKVTTGSVGLSSNAGSSQANAIASANAFQNGFANGSTFAQLSAAVPNFSQPTLYVNPNKFHTIKVLEWSLEIEHPLTTHDVVSATYSGTHGYNEPLTNSAANGSSTSGFGGLAKTNPDPRFSTVSQIYDTGYSWYNGLTLLERHAFRYHFQGQISYTWSKALALTTIYNPTAYSVGTLTPTGSVTDNYGPTNFDTRHNLSADLVYSTPKFSNHLLNRTVGGWKTGSKLYLYSGRPFTVTDTGINGSTHGLSSTFSGTILADTTNPGAIGTHCGSAAVRTACLTTASFATAAAQSGFGNTKPNSFRGPGFFSVATQLAKDINVTEHSYFELGADAYNLFNHVNFAVPVSDVNKGSTFGTIASDVSVPTSIYGTGQGAIVSGRVLVVFGKFIF</sequence>
<name>A0A1I6ME31_9BACT</name>
<dbReference type="GO" id="GO:0009279">
    <property type="term" value="C:cell outer membrane"/>
    <property type="evidence" value="ECO:0007669"/>
    <property type="project" value="UniProtKB-SubCell"/>
</dbReference>
<evidence type="ECO:0000313" key="11">
    <source>
        <dbReference type="Proteomes" id="UP000199024"/>
    </source>
</evidence>
<dbReference type="Gene3D" id="2.40.170.20">
    <property type="entry name" value="TonB-dependent receptor, beta-barrel domain"/>
    <property type="match status" value="1"/>
</dbReference>
<proteinExistence type="predicted"/>
<keyword evidence="6" id="KW-0998">Cell outer membrane</keyword>
<dbReference type="InterPro" id="IPR057601">
    <property type="entry name" value="Oar-like_b-barrel"/>
</dbReference>
<dbReference type="InterPro" id="IPR039426">
    <property type="entry name" value="TonB-dep_rcpt-like"/>
</dbReference>
<keyword evidence="4" id="KW-0812">Transmembrane</keyword>
<keyword evidence="11" id="KW-1185">Reference proteome</keyword>
<dbReference type="Gene3D" id="2.60.40.1120">
    <property type="entry name" value="Carboxypeptidase-like, regulatory domain"/>
    <property type="match status" value="1"/>
</dbReference>
<organism evidence="10 11">
    <name type="scientific">Granulicella pectinivorans</name>
    <dbReference type="NCBI Taxonomy" id="474950"/>
    <lineage>
        <taxon>Bacteria</taxon>
        <taxon>Pseudomonadati</taxon>
        <taxon>Acidobacteriota</taxon>
        <taxon>Terriglobia</taxon>
        <taxon>Terriglobales</taxon>
        <taxon>Acidobacteriaceae</taxon>
        <taxon>Granulicella</taxon>
    </lineage>
</organism>
<evidence type="ECO:0000256" key="3">
    <source>
        <dbReference type="ARBA" id="ARBA00022452"/>
    </source>
</evidence>
<dbReference type="EMBL" id="FOZL01000001">
    <property type="protein sequence ID" value="SFS13862.1"/>
    <property type="molecule type" value="Genomic_DNA"/>
</dbReference>
<dbReference type="SUPFAM" id="SSF49464">
    <property type="entry name" value="Carboxypeptidase regulatory domain-like"/>
    <property type="match status" value="1"/>
</dbReference>
<reference evidence="10 11" key="1">
    <citation type="submission" date="2016-10" db="EMBL/GenBank/DDBJ databases">
        <authorList>
            <person name="de Groot N.N."/>
        </authorList>
    </citation>
    <scope>NUCLEOTIDE SEQUENCE [LARGE SCALE GENOMIC DNA]</scope>
    <source>
        <strain evidence="10 11">DSM 21001</strain>
    </source>
</reference>
<dbReference type="Pfam" id="PF07715">
    <property type="entry name" value="Plug"/>
    <property type="match status" value="1"/>
</dbReference>
<accession>A0A1I6ME31</accession>
<dbReference type="RefSeq" id="WP_089839353.1">
    <property type="nucleotide sequence ID" value="NZ_FOZL01000001.1"/>
</dbReference>
<evidence type="ECO:0000259" key="9">
    <source>
        <dbReference type="Pfam" id="PF25183"/>
    </source>
</evidence>
<dbReference type="GO" id="GO:0044718">
    <property type="term" value="P:siderophore transmembrane transport"/>
    <property type="evidence" value="ECO:0007669"/>
    <property type="project" value="TreeGrafter"/>
</dbReference>
<dbReference type="InterPro" id="IPR036942">
    <property type="entry name" value="Beta-barrel_TonB_sf"/>
</dbReference>
<gene>
    <name evidence="10" type="ORF">SAMN05421771_2410</name>
</gene>
<evidence type="ECO:0000256" key="4">
    <source>
        <dbReference type="ARBA" id="ARBA00022692"/>
    </source>
</evidence>
<evidence type="ECO:0000256" key="1">
    <source>
        <dbReference type="ARBA" id="ARBA00004571"/>
    </source>
</evidence>
<protein>
    <submittedName>
        <fullName evidence="10">TonB-dependent Receptor Plug Domain</fullName>
    </submittedName>
</protein>
<dbReference type="GO" id="GO:0015344">
    <property type="term" value="F:siderophore uptake transmembrane transporter activity"/>
    <property type="evidence" value="ECO:0007669"/>
    <property type="project" value="TreeGrafter"/>
</dbReference>
<evidence type="ECO:0000256" key="5">
    <source>
        <dbReference type="ARBA" id="ARBA00023136"/>
    </source>
</evidence>
<dbReference type="InterPro" id="IPR008969">
    <property type="entry name" value="CarboxyPept-like_regulatory"/>
</dbReference>
<keyword evidence="3" id="KW-1134">Transmembrane beta strand</keyword>
<dbReference type="InterPro" id="IPR037066">
    <property type="entry name" value="Plug_dom_sf"/>
</dbReference>
<evidence type="ECO:0000256" key="6">
    <source>
        <dbReference type="ARBA" id="ARBA00023237"/>
    </source>
</evidence>
<dbReference type="STRING" id="474950.SAMN05421771_2410"/>
<dbReference type="OrthoDB" id="97893at2"/>
<dbReference type="Pfam" id="PF13620">
    <property type="entry name" value="CarboxypepD_reg"/>
    <property type="match status" value="1"/>
</dbReference>
<keyword evidence="5" id="KW-0472">Membrane</keyword>
<evidence type="ECO:0000256" key="2">
    <source>
        <dbReference type="ARBA" id="ARBA00022448"/>
    </source>
</evidence>
<comment type="subcellular location">
    <subcellularLocation>
        <location evidence="1">Cell outer membrane</location>
        <topology evidence="1">Multi-pass membrane protein</topology>
    </subcellularLocation>
</comment>
<dbReference type="SUPFAM" id="SSF56935">
    <property type="entry name" value="Porins"/>
    <property type="match status" value="1"/>
</dbReference>
<evidence type="ECO:0000259" key="8">
    <source>
        <dbReference type="Pfam" id="PF07715"/>
    </source>
</evidence>
<dbReference type="Proteomes" id="UP000199024">
    <property type="component" value="Unassembled WGS sequence"/>
</dbReference>
<dbReference type="PANTHER" id="PTHR30069:SF46">
    <property type="entry name" value="OAR PROTEIN"/>
    <property type="match status" value="1"/>
</dbReference>
<keyword evidence="2" id="KW-0813">Transport</keyword>
<feature type="domain" description="TonB-dependent receptor plug" evidence="8">
    <location>
        <begin position="133"/>
        <end position="237"/>
    </location>
</feature>
<feature type="signal peptide" evidence="7">
    <location>
        <begin position="1"/>
        <end position="26"/>
    </location>
</feature>
<evidence type="ECO:0000256" key="7">
    <source>
        <dbReference type="SAM" id="SignalP"/>
    </source>
</evidence>
<dbReference type="AlphaFoldDB" id="A0A1I6ME31"/>
<feature type="domain" description="TonB-dependent transporter Oar-like beta-barrel" evidence="9">
    <location>
        <begin position="243"/>
        <end position="1106"/>
    </location>
</feature>
<evidence type="ECO:0000313" key="10">
    <source>
        <dbReference type="EMBL" id="SFS13862.1"/>
    </source>
</evidence>
<keyword evidence="7" id="KW-0732">Signal</keyword>
<dbReference type="Pfam" id="PF25183">
    <property type="entry name" value="OMP_b-brl_4"/>
    <property type="match status" value="1"/>
</dbReference>
<keyword evidence="10" id="KW-0675">Receptor</keyword>